<name>A0AAW9DVG0_ACIAO</name>
<keyword evidence="3" id="KW-0175">Coiled coil</keyword>
<reference evidence="5 6" key="1">
    <citation type="submission" date="2023-11" db="EMBL/GenBank/DDBJ databases">
        <title>MicrobeMod: A computational toolkit for identifying prokaryotic methylation and restriction-modification with nanopore sequencing.</title>
        <authorList>
            <person name="Crits-Christoph A."/>
            <person name="Kang S.C."/>
            <person name="Lee H."/>
            <person name="Ostrov N."/>
        </authorList>
    </citation>
    <scope>NUCLEOTIDE SEQUENCE [LARGE SCALE GENOMIC DNA]</scope>
    <source>
        <strain evidence="5 6">DSMZ 700</strain>
    </source>
</reference>
<feature type="region of interest" description="Disordered" evidence="4">
    <location>
        <begin position="43"/>
        <end position="91"/>
    </location>
</feature>
<keyword evidence="6" id="KW-1185">Reference proteome</keyword>
<feature type="coiled-coil region" evidence="3">
    <location>
        <begin position="654"/>
        <end position="681"/>
    </location>
</feature>
<accession>A0AAW9DVG0</accession>
<evidence type="ECO:0008006" key="7">
    <source>
        <dbReference type="Google" id="ProtNLM"/>
    </source>
</evidence>
<dbReference type="Gene3D" id="3.40.50.300">
    <property type="entry name" value="P-loop containing nucleotide triphosphate hydrolases"/>
    <property type="match status" value="2"/>
</dbReference>
<evidence type="ECO:0000256" key="3">
    <source>
        <dbReference type="SAM" id="Coils"/>
    </source>
</evidence>
<organism evidence="5 6">
    <name type="scientific">Acidiphilium acidophilum</name>
    <name type="common">Thiobacillus acidophilus</name>
    <dbReference type="NCBI Taxonomy" id="76588"/>
    <lineage>
        <taxon>Bacteria</taxon>
        <taxon>Pseudomonadati</taxon>
        <taxon>Pseudomonadota</taxon>
        <taxon>Alphaproteobacteria</taxon>
        <taxon>Acetobacterales</taxon>
        <taxon>Acidocellaceae</taxon>
        <taxon>Acidiphilium</taxon>
    </lineage>
</organism>
<dbReference type="GO" id="GO:0003678">
    <property type="term" value="F:DNA helicase activity"/>
    <property type="evidence" value="ECO:0007669"/>
    <property type="project" value="UniProtKB-ARBA"/>
</dbReference>
<dbReference type="PANTHER" id="PTHR43788">
    <property type="entry name" value="DNA2/NAM7 HELICASE FAMILY MEMBER"/>
    <property type="match status" value="1"/>
</dbReference>
<evidence type="ECO:0000313" key="5">
    <source>
        <dbReference type="EMBL" id="MDX5933010.1"/>
    </source>
</evidence>
<sequence length="976" mass="107370">MSTSAETVRSVLRSWIACEVLSPQITKGNGWSDLACDRGGQIRNRKTDAHDGPTLWQPPQDGDPTPWPILTEGQRGGQGGTQGPESPSDLLPTVIEAGNLPDRRRRPWYSIILAAMPARESFKRLDEFFADEADEDQTSRPLSGYVVAASVTLDEWGIIVPDSLAISSFCWGFGRLSTDGTPDGLSDWLTEERGLKLQFADLLSPRGSDGQPRSLSWADLRGVSRALVTELGIPDDLQILTPCVIEMVSRDPPATDILSSFYLSDLSRVLNDIETGTATGAAASYLGLDPPTAPWDCLSDRLKLSQLLEPDLFPLGRWPGNGLHPLTLLQQAAVNAIVRDLSVNGLAAVNGPPGTGKTTLLRDVVAHVIITRAEHLAAIACPWDDLGNIDLTDFAIVVASSNNAAVENISLELPVREKALDPSIWNEGGLDYFGHTATALLNLPKDARDAQRAWGLIAARLGNADNRRHFLEKFWWDTDWGLNDWFNRIVSPDLPRPHPPGKLAQLDPPLRPPQAKQAWKKTRAEFLRALATCRRLRAELADIAKTDESLRCCETRLPGIRAEALRTQYDLKSARKALSAAQHHHAELLAEEGTLNIRLAALTTIQPSWFSRHLKTPSWRTHETAIRRLVDELGDLTQALKLARINITAAKDEEERLARSCAAIEAQLKGVEDEIVVLRHKRIEAGEDLGNSYPGPEFWSQPDDSFYRSSPWNGGRFKAARDALFMAAIRLQRAFIVAGASKLKPSLNITAKAASGNQNAPRPTARDWGVFFLLVPVVSTTFASVGRMFQDFGAGSIGWLMIDEAGQAAPHQAVGAIWRARRTVVIGDPLQIEPITSIPPRTMRLIFKSEGIDPVPWSAPRDSVQTLADRASQIQGRFPLEDGSEENDPRTTGIPCWSIADAISRCSISQTVLPMRVEWFSRQSPVRQPLVTCSAARPRSMSTPHRATRGFTKKANSSLARSRSFVTVFGIRRIFM</sequence>
<evidence type="ECO:0000256" key="4">
    <source>
        <dbReference type="SAM" id="MobiDB-lite"/>
    </source>
</evidence>
<dbReference type="EMBL" id="JAWXYB010000018">
    <property type="protein sequence ID" value="MDX5933010.1"/>
    <property type="molecule type" value="Genomic_DNA"/>
</dbReference>
<comment type="caution">
    <text evidence="5">The sequence shown here is derived from an EMBL/GenBank/DDBJ whole genome shotgun (WGS) entry which is preliminary data.</text>
</comment>
<gene>
    <name evidence="5" type="ORF">SIL87_19845</name>
</gene>
<evidence type="ECO:0000256" key="2">
    <source>
        <dbReference type="ARBA" id="ARBA00022840"/>
    </source>
</evidence>
<dbReference type="InterPro" id="IPR027417">
    <property type="entry name" value="P-loop_NTPase"/>
</dbReference>
<dbReference type="GO" id="GO:0005524">
    <property type="term" value="F:ATP binding"/>
    <property type="evidence" value="ECO:0007669"/>
    <property type="project" value="UniProtKB-KW"/>
</dbReference>
<dbReference type="Proteomes" id="UP001279553">
    <property type="component" value="Unassembled WGS sequence"/>
</dbReference>
<keyword evidence="2" id="KW-0067">ATP-binding</keyword>
<dbReference type="RefSeq" id="WP_319615862.1">
    <property type="nucleotide sequence ID" value="NZ_JAWXYB010000018.1"/>
</dbReference>
<keyword evidence="1" id="KW-0547">Nucleotide-binding</keyword>
<proteinExistence type="predicted"/>
<dbReference type="InterPro" id="IPR050534">
    <property type="entry name" value="Coronavir_polyprotein_1ab"/>
</dbReference>
<dbReference type="SUPFAM" id="SSF52540">
    <property type="entry name" value="P-loop containing nucleoside triphosphate hydrolases"/>
    <property type="match status" value="1"/>
</dbReference>
<dbReference type="PANTHER" id="PTHR43788:SF6">
    <property type="entry name" value="DNA HELICASE B"/>
    <property type="match status" value="1"/>
</dbReference>
<protein>
    <recommendedName>
        <fullName evidence="7">DNA2/NAM7 helicase helicase domain-containing protein</fullName>
    </recommendedName>
</protein>
<dbReference type="AlphaFoldDB" id="A0AAW9DVG0"/>
<evidence type="ECO:0000256" key="1">
    <source>
        <dbReference type="ARBA" id="ARBA00022741"/>
    </source>
</evidence>
<evidence type="ECO:0000313" key="6">
    <source>
        <dbReference type="Proteomes" id="UP001279553"/>
    </source>
</evidence>